<name>A0A0C1Z1X9_9VIBR</name>
<sequence>MTKLLQRGAFLGFILTTAFLLYGLVNGAGCRYDLSVENAEHQKTFVTCYRGKVVVLHSLLNEQNELVSKWQVMARQMKFGKQVIYIIYDRNRIDGGSTNNLTDRYNEIFSGYNVLFYHVERLGDRVFIFENFPENNVIEGRLEGEMDLFAMVMR</sequence>
<dbReference type="RefSeq" id="WP_020197076.1">
    <property type="nucleotide sequence ID" value="NZ_BAOH01000100.1"/>
</dbReference>
<evidence type="ECO:0000313" key="1">
    <source>
        <dbReference type="EMBL" id="KIF50249.1"/>
    </source>
</evidence>
<organism evidence="1 2">
    <name type="scientific">Vibrio owensii CAIM 1854 = LMG 25443</name>
    <dbReference type="NCBI Taxonomy" id="1229493"/>
    <lineage>
        <taxon>Bacteria</taxon>
        <taxon>Pseudomonadati</taxon>
        <taxon>Pseudomonadota</taxon>
        <taxon>Gammaproteobacteria</taxon>
        <taxon>Vibrionales</taxon>
        <taxon>Vibrionaceae</taxon>
        <taxon>Vibrio</taxon>
    </lineage>
</organism>
<comment type="caution">
    <text evidence="1">The sequence shown here is derived from an EMBL/GenBank/DDBJ whole genome shotgun (WGS) entry which is preliminary data.</text>
</comment>
<proteinExistence type="predicted"/>
<dbReference type="EMBL" id="JPRD01000055">
    <property type="protein sequence ID" value="KIF50249.1"/>
    <property type="molecule type" value="Genomic_DNA"/>
</dbReference>
<dbReference type="Proteomes" id="UP000031586">
    <property type="component" value="Unassembled WGS sequence"/>
</dbReference>
<dbReference type="PATRIC" id="fig|1229493.5.peg.4718"/>
<evidence type="ECO:0000313" key="2">
    <source>
        <dbReference type="Proteomes" id="UP000031586"/>
    </source>
</evidence>
<accession>A0A0C1Z1X9</accession>
<dbReference type="AlphaFoldDB" id="A0A0C1Z1X9"/>
<protein>
    <submittedName>
        <fullName evidence="1">Uncharacterized protein</fullName>
    </submittedName>
</protein>
<gene>
    <name evidence="1" type="ORF">H735_25720</name>
</gene>
<reference evidence="1 2" key="1">
    <citation type="submission" date="2014-07" db="EMBL/GenBank/DDBJ databases">
        <title>Unique and conserved regions in Vibrio harveyi and related species in comparison with the shrimp pathogen Vibrio harveyi CAIM 1792.</title>
        <authorList>
            <person name="Espinoza-Valles I."/>
            <person name="Vora G."/>
            <person name="Leekitcharoenphon P."/>
            <person name="Ussery D."/>
            <person name="Hoj L."/>
            <person name="Gomez-Gil B."/>
        </authorList>
    </citation>
    <scope>NUCLEOTIDE SEQUENCE [LARGE SCALE GENOMIC DNA]</scope>
    <source>
        <strain evidence="2">CAIM 1854 / LMG 25443</strain>
    </source>
</reference>